<comment type="caution">
    <text evidence="2">The sequence shown here is derived from an EMBL/GenBank/DDBJ whole genome shotgun (WGS) entry which is preliminary data.</text>
</comment>
<gene>
    <name evidence="2" type="ORF">SAMN05421766_104360</name>
</gene>
<name>A0ABY1KVW9_9FLAO</name>
<evidence type="ECO:0000313" key="3">
    <source>
        <dbReference type="Proteomes" id="UP000185728"/>
    </source>
</evidence>
<sequence>MKKLASLLFILTTIIVFSSCSVDDSNDIEIIKPGDTVIMGKVALRKLN</sequence>
<evidence type="ECO:0000313" key="2">
    <source>
        <dbReference type="EMBL" id="SIS84883.1"/>
    </source>
</evidence>
<dbReference type="EMBL" id="FTOB01000004">
    <property type="protein sequence ID" value="SIS84883.1"/>
    <property type="molecule type" value="Genomic_DNA"/>
</dbReference>
<evidence type="ECO:0000256" key="1">
    <source>
        <dbReference type="SAM" id="SignalP"/>
    </source>
</evidence>
<proteinExistence type="predicted"/>
<organism evidence="2 3">
    <name type="scientific">Zobellia uliginosa</name>
    <dbReference type="NCBI Taxonomy" id="143224"/>
    <lineage>
        <taxon>Bacteria</taxon>
        <taxon>Pseudomonadati</taxon>
        <taxon>Bacteroidota</taxon>
        <taxon>Flavobacteriia</taxon>
        <taxon>Flavobacteriales</taxon>
        <taxon>Flavobacteriaceae</taxon>
        <taxon>Zobellia</taxon>
    </lineage>
</organism>
<keyword evidence="1" id="KW-0732">Signal</keyword>
<dbReference type="Proteomes" id="UP000185728">
    <property type="component" value="Unassembled WGS sequence"/>
</dbReference>
<reference evidence="2 3" key="1">
    <citation type="submission" date="2017-01" db="EMBL/GenBank/DDBJ databases">
        <authorList>
            <person name="Varghese N."/>
            <person name="Submissions S."/>
        </authorList>
    </citation>
    <scope>NUCLEOTIDE SEQUENCE [LARGE SCALE GENOMIC DNA]</scope>
    <source>
        <strain evidence="2 3">DSM 2061</strain>
    </source>
</reference>
<feature type="chain" id="PRO_5045817132" evidence="1">
    <location>
        <begin position="19"/>
        <end position="48"/>
    </location>
</feature>
<feature type="signal peptide" evidence="1">
    <location>
        <begin position="1"/>
        <end position="18"/>
    </location>
</feature>
<dbReference type="RefSeq" id="WP_175609896.1">
    <property type="nucleotide sequence ID" value="NZ_FTOB01000004.1"/>
</dbReference>
<dbReference type="PROSITE" id="PS51257">
    <property type="entry name" value="PROKAR_LIPOPROTEIN"/>
    <property type="match status" value="1"/>
</dbReference>
<accession>A0ABY1KVW9</accession>
<protein>
    <submittedName>
        <fullName evidence="2">Uncharacterized protein</fullName>
    </submittedName>
</protein>
<keyword evidence="3" id="KW-1185">Reference proteome</keyword>